<comment type="caution">
    <text evidence="9">The sequence shown here is derived from an EMBL/GenBank/DDBJ whole genome shotgun (WGS) entry which is preliminary data.</text>
</comment>
<feature type="transmembrane region" description="Helical" evidence="6">
    <location>
        <begin position="386"/>
        <end position="404"/>
    </location>
</feature>
<feature type="transmembrane region" description="Helical" evidence="6">
    <location>
        <begin position="277"/>
        <end position="300"/>
    </location>
</feature>
<evidence type="ECO:0000256" key="7">
    <source>
        <dbReference type="SAM" id="SignalP"/>
    </source>
</evidence>
<keyword evidence="6" id="KW-0812">Transmembrane</keyword>
<dbReference type="CDD" id="cd02883">
    <property type="entry name" value="NUDIX_Hydrolase"/>
    <property type="match status" value="1"/>
</dbReference>
<comment type="cofactor">
    <cofactor evidence="1">
        <name>Mg(2+)</name>
        <dbReference type="ChEBI" id="CHEBI:18420"/>
    </cofactor>
</comment>
<evidence type="ECO:0000256" key="4">
    <source>
        <dbReference type="ARBA" id="ARBA00032707"/>
    </source>
</evidence>
<feature type="transmembrane region" description="Helical" evidence="6">
    <location>
        <begin position="450"/>
        <end position="469"/>
    </location>
</feature>
<dbReference type="PROSITE" id="PS00893">
    <property type="entry name" value="NUDIX_BOX"/>
    <property type="match status" value="1"/>
</dbReference>
<keyword evidence="10" id="KW-1185">Reference proteome</keyword>
<feature type="transmembrane region" description="Helical" evidence="6">
    <location>
        <begin position="206"/>
        <end position="229"/>
    </location>
</feature>
<evidence type="ECO:0000256" key="2">
    <source>
        <dbReference type="ARBA" id="ARBA00012374"/>
    </source>
</evidence>
<feature type="transmembrane region" description="Helical" evidence="6">
    <location>
        <begin position="330"/>
        <end position="347"/>
    </location>
</feature>
<dbReference type="EMBL" id="PEIB01000033">
    <property type="protein sequence ID" value="RXJ71713.1"/>
    <property type="molecule type" value="Genomic_DNA"/>
</dbReference>
<dbReference type="EC" id="3.6.1.27" evidence="2"/>
<organism evidence="9 10">
    <name type="scientific">Veronia nyctiphanis</name>
    <dbReference type="NCBI Taxonomy" id="1278244"/>
    <lineage>
        <taxon>Bacteria</taxon>
        <taxon>Pseudomonadati</taxon>
        <taxon>Pseudomonadota</taxon>
        <taxon>Gammaproteobacteria</taxon>
        <taxon>Vibrionales</taxon>
        <taxon>Vibrionaceae</taxon>
        <taxon>Veronia</taxon>
    </lineage>
</organism>
<evidence type="ECO:0000256" key="5">
    <source>
        <dbReference type="ARBA" id="ARBA00047594"/>
    </source>
</evidence>
<dbReference type="OrthoDB" id="5918940at2"/>
<reference evidence="9 10" key="1">
    <citation type="submission" date="2017-10" db="EMBL/GenBank/DDBJ databases">
        <title>Nyctiphanis sp. nov., isolated from the stomach of the euphausiid Nyctiphanes simplex (Hansen, 1911) in the Gulf of California.</title>
        <authorList>
            <person name="Gomez-Gil B."/>
            <person name="Aguilar-Mendez M."/>
            <person name="Lopez-Cortes A."/>
            <person name="Gomez-Gutierrez J."/>
            <person name="Roque A."/>
            <person name="Lang E."/>
            <person name="Gonzalez-Castillo A."/>
        </authorList>
    </citation>
    <scope>NUCLEOTIDE SEQUENCE [LARGE SCALE GENOMIC DNA]</scope>
    <source>
        <strain evidence="9 10">CAIM 600</strain>
    </source>
</reference>
<dbReference type="GO" id="GO:0050380">
    <property type="term" value="F:undecaprenyl-diphosphatase activity"/>
    <property type="evidence" value="ECO:0007669"/>
    <property type="project" value="UniProtKB-EC"/>
</dbReference>
<protein>
    <recommendedName>
        <fullName evidence="2">undecaprenyl-diphosphate phosphatase</fullName>
        <ecNumber evidence="2">3.6.1.27</ecNumber>
    </recommendedName>
    <alternativeName>
        <fullName evidence="4">Undecaprenyl pyrophosphate phosphatase</fullName>
    </alternativeName>
</protein>
<feature type="transmembrane region" description="Helical" evidence="6">
    <location>
        <begin position="416"/>
        <end position="438"/>
    </location>
</feature>
<dbReference type="InterPro" id="IPR020476">
    <property type="entry name" value="Nudix_hydrolase"/>
</dbReference>
<dbReference type="PRINTS" id="PR00502">
    <property type="entry name" value="NUDIXFAMILY"/>
</dbReference>
<dbReference type="InterPro" id="IPR000326">
    <property type="entry name" value="PAP2/HPO"/>
</dbReference>
<evidence type="ECO:0000256" key="1">
    <source>
        <dbReference type="ARBA" id="ARBA00001946"/>
    </source>
</evidence>
<dbReference type="InterPro" id="IPR000086">
    <property type="entry name" value="NUDIX_hydrolase_dom"/>
</dbReference>
<dbReference type="PANTHER" id="PTHR14969:SF13">
    <property type="entry name" value="AT30094P"/>
    <property type="match status" value="1"/>
</dbReference>
<name>A0A4Q0YMQ4_9GAMM</name>
<keyword evidence="3" id="KW-0378">Hydrolase</keyword>
<keyword evidence="7" id="KW-0732">Signal</keyword>
<evidence type="ECO:0000256" key="6">
    <source>
        <dbReference type="SAM" id="Phobius"/>
    </source>
</evidence>
<feature type="domain" description="Nudix hydrolase" evidence="8">
    <location>
        <begin position="26"/>
        <end position="159"/>
    </location>
</feature>
<dbReference type="Gene3D" id="3.90.79.10">
    <property type="entry name" value="Nucleoside Triphosphate Pyrophosphohydrolase"/>
    <property type="match status" value="1"/>
</dbReference>
<feature type="transmembrane region" description="Helical" evidence="6">
    <location>
        <begin position="359"/>
        <end position="380"/>
    </location>
</feature>
<dbReference type="Pfam" id="PF00293">
    <property type="entry name" value="NUDIX"/>
    <property type="match status" value="1"/>
</dbReference>
<dbReference type="Pfam" id="PF01569">
    <property type="entry name" value="PAP2"/>
    <property type="match status" value="1"/>
</dbReference>
<dbReference type="Gene3D" id="1.20.144.10">
    <property type="entry name" value="Phosphatidic acid phosphatase type 2/haloperoxidase"/>
    <property type="match status" value="1"/>
</dbReference>
<evidence type="ECO:0000259" key="8">
    <source>
        <dbReference type="PROSITE" id="PS51462"/>
    </source>
</evidence>
<dbReference type="InterPro" id="IPR015797">
    <property type="entry name" value="NUDIX_hydrolase-like_dom_sf"/>
</dbReference>
<dbReference type="AlphaFoldDB" id="A0A4Q0YMQ4"/>
<dbReference type="SUPFAM" id="SSF55811">
    <property type="entry name" value="Nudix"/>
    <property type="match status" value="1"/>
</dbReference>
<dbReference type="SMART" id="SM00014">
    <property type="entry name" value="acidPPc"/>
    <property type="match status" value="1"/>
</dbReference>
<feature type="chain" id="PRO_5020666760" description="undecaprenyl-diphosphate phosphatase" evidence="7">
    <location>
        <begin position="23"/>
        <end position="484"/>
    </location>
</feature>
<gene>
    <name evidence="9" type="ORF">CS022_19890</name>
</gene>
<keyword evidence="6" id="KW-0472">Membrane</keyword>
<feature type="signal peptide" evidence="7">
    <location>
        <begin position="1"/>
        <end position="22"/>
    </location>
</feature>
<evidence type="ECO:0000313" key="9">
    <source>
        <dbReference type="EMBL" id="RXJ71713.1"/>
    </source>
</evidence>
<evidence type="ECO:0000313" key="10">
    <source>
        <dbReference type="Proteomes" id="UP000290287"/>
    </source>
</evidence>
<dbReference type="PANTHER" id="PTHR14969">
    <property type="entry name" value="SPHINGOSINE-1-PHOSPHATE PHOSPHOHYDROLASE"/>
    <property type="match status" value="1"/>
</dbReference>
<feature type="transmembrane region" description="Helical" evidence="6">
    <location>
        <begin position="236"/>
        <end position="257"/>
    </location>
</feature>
<dbReference type="InterPro" id="IPR036938">
    <property type="entry name" value="PAP2/HPO_sf"/>
</dbReference>
<comment type="catalytic activity">
    <reaction evidence="5">
        <text>di-trans,octa-cis-undecaprenyl diphosphate + H2O = di-trans,octa-cis-undecaprenyl phosphate + phosphate + H(+)</text>
        <dbReference type="Rhea" id="RHEA:28094"/>
        <dbReference type="ChEBI" id="CHEBI:15377"/>
        <dbReference type="ChEBI" id="CHEBI:15378"/>
        <dbReference type="ChEBI" id="CHEBI:43474"/>
        <dbReference type="ChEBI" id="CHEBI:58405"/>
        <dbReference type="ChEBI" id="CHEBI:60392"/>
        <dbReference type="EC" id="3.6.1.27"/>
    </reaction>
</comment>
<accession>A0A4Q0YMQ4</accession>
<keyword evidence="6" id="KW-1133">Transmembrane helix</keyword>
<dbReference type="SUPFAM" id="SSF48317">
    <property type="entry name" value="Acid phosphatase/Vanadium-dependent haloperoxidase"/>
    <property type="match status" value="1"/>
</dbReference>
<dbReference type="Proteomes" id="UP000290287">
    <property type="component" value="Unassembled WGS sequence"/>
</dbReference>
<dbReference type="PROSITE" id="PS51462">
    <property type="entry name" value="NUDIX"/>
    <property type="match status" value="1"/>
</dbReference>
<dbReference type="InterPro" id="IPR020084">
    <property type="entry name" value="NUDIX_hydrolase_CS"/>
</dbReference>
<feature type="transmembrane region" description="Helical" evidence="6">
    <location>
        <begin position="307"/>
        <end position="324"/>
    </location>
</feature>
<sequence>MNRIFLRTLFFIIALASLTVNAAQNTPLRGAVCLVGDEQGRVLMVKDYLSGRYALPGGGIDDGESPENAALRELFEETGLRAEVIRRIDDGGSAAIYNCKTLSAVPTYEMENKGYVASWFSPHFGREIKTVNWLDTSTMGASEFRFPDQVADFPKWLKKSENSELNISSDFSDMASPFLAEHADINRSLQQAITALPAPLFVFIDAFIHAASGLGSTYLYVLLVPLALLTGGVKRLVWLAMMAVLTILSVYGSKLFFGIPRPFYIYPELGLATANGFSFPSGHTANAFAIWLTMASWFGTGNTKGKWILGLALGAALLTALSRIYLGVHYLMDVTAGAVLGTMIFLVSRTMSNVSIERVGSVFNPLTWLVMLLVLLPIAISQLQPMFALASSVCIGMGLVMAASKQTLRDVVFGRPPALFVSATCLSLSAIIAAVSFWYTKTNGNSIENLSILVFATIIGGFIMVYPSVRFAPRLSMIGSGSKA</sequence>
<evidence type="ECO:0000256" key="3">
    <source>
        <dbReference type="ARBA" id="ARBA00022801"/>
    </source>
</evidence>
<proteinExistence type="predicted"/>